<keyword evidence="1" id="KW-0472">Membrane</keyword>
<feature type="transmembrane region" description="Helical" evidence="1">
    <location>
        <begin position="41"/>
        <end position="60"/>
    </location>
</feature>
<reference evidence="3" key="1">
    <citation type="submission" date="2016-05" db="EMBL/GenBank/DDBJ databases">
        <authorList>
            <person name="Naeem Raeece"/>
        </authorList>
    </citation>
    <scope>NUCLEOTIDE SEQUENCE [LARGE SCALE GENOMIC DNA]</scope>
</reference>
<organism evidence="2 3">
    <name type="scientific">Plasmodium ovale wallikeri</name>
    <dbReference type="NCBI Taxonomy" id="864142"/>
    <lineage>
        <taxon>Eukaryota</taxon>
        <taxon>Sar</taxon>
        <taxon>Alveolata</taxon>
        <taxon>Apicomplexa</taxon>
        <taxon>Aconoidasida</taxon>
        <taxon>Haemosporida</taxon>
        <taxon>Plasmodiidae</taxon>
        <taxon>Plasmodium</taxon>
        <taxon>Plasmodium (Plasmodium)</taxon>
    </lineage>
</organism>
<keyword evidence="1" id="KW-0812">Transmembrane</keyword>
<name>A0A1A8YRU3_PLAOA</name>
<sequence length="285" mass="32352">MVFATSKSITASRGLVQRNNRKSYISEDAAAKRKGNVRGKITNAFSFCKIFLFGLFLWIIQYSSDCTPNKGMNKHNIGGAGIDIRGNRLLAQPFIEFDAVFDVYQKSFLDKMGIKNEEKDQIKNMMKSYFDKIDIEALGKQFQQNPCMIPPIGPNMLSCLSPNMFPPIDPSMFPPVCPNTCPKDNTKVDEDNENKEKNEKGETIQIPGQNIMCQNNTCSPVARCLNYFNFLWSPSFISLGSIISIFSGQYKVFLALLSILFLKTVNFFWNIKFLHDQLFPKALKI</sequence>
<keyword evidence="1" id="KW-1133">Transmembrane helix</keyword>
<feature type="transmembrane region" description="Helical" evidence="1">
    <location>
        <begin position="227"/>
        <end position="246"/>
    </location>
</feature>
<protein>
    <recommendedName>
        <fullName evidence="4">Pv-fam-h protein</fullName>
    </recommendedName>
</protein>
<evidence type="ECO:0000256" key="1">
    <source>
        <dbReference type="SAM" id="Phobius"/>
    </source>
</evidence>
<feature type="transmembrane region" description="Helical" evidence="1">
    <location>
        <begin position="253"/>
        <end position="271"/>
    </location>
</feature>
<accession>A0A1A8YRU3</accession>
<dbReference type="Proteomes" id="UP000078550">
    <property type="component" value="Unassembled WGS sequence"/>
</dbReference>
<gene>
    <name evidence="2" type="ORF">POVWA2_019420</name>
</gene>
<evidence type="ECO:0008006" key="4">
    <source>
        <dbReference type="Google" id="ProtNLM"/>
    </source>
</evidence>
<dbReference type="AlphaFoldDB" id="A0A1A8YRU3"/>
<proteinExistence type="predicted"/>
<dbReference type="EMBL" id="FLRE01000077">
    <property type="protein sequence ID" value="SBT34360.1"/>
    <property type="molecule type" value="Genomic_DNA"/>
</dbReference>
<evidence type="ECO:0000313" key="2">
    <source>
        <dbReference type="EMBL" id="SBT34360.1"/>
    </source>
</evidence>
<evidence type="ECO:0000313" key="3">
    <source>
        <dbReference type="Proteomes" id="UP000078550"/>
    </source>
</evidence>